<dbReference type="Pfam" id="PF13649">
    <property type="entry name" value="Methyltransf_25"/>
    <property type="match status" value="1"/>
</dbReference>
<comment type="caution">
    <text evidence="4">The sequence shown here is derived from an EMBL/GenBank/DDBJ whole genome shotgun (WGS) entry which is preliminary data.</text>
</comment>
<dbReference type="PANTHER" id="PTHR43861:SF1">
    <property type="entry name" value="TRANS-ACONITATE 2-METHYLTRANSFERASE"/>
    <property type="match status" value="1"/>
</dbReference>
<keyword evidence="1 4" id="KW-0489">Methyltransferase</keyword>
<dbReference type="PANTHER" id="PTHR43861">
    <property type="entry name" value="TRANS-ACONITATE 2-METHYLTRANSFERASE-RELATED"/>
    <property type="match status" value="1"/>
</dbReference>
<evidence type="ECO:0000313" key="4">
    <source>
        <dbReference type="EMBL" id="EFQ83652.1"/>
    </source>
</evidence>
<evidence type="ECO:0000259" key="3">
    <source>
        <dbReference type="Pfam" id="PF13649"/>
    </source>
</evidence>
<gene>
    <name evidence="4" type="ORF">HMPREF0063_11315</name>
</gene>
<accession>E2SBA6</accession>
<evidence type="ECO:0000256" key="1">
    <source>
        <dbReference type="ARBA" id="ARBA00022603"/>
    </source>
</evidence>
<dbReference type="STRING" id="585531.HMPREF0063_11315"/>
<sequence>MSSHDHAAFADLLDLETRAMQPTLHGIHLDLQRLSDGPVRSVLDLGAGTGAGTLGLLDHFPHAVAVAVDASGELLDRLRDRATERGLAGRVTTVVADLDGTVPALEPVDVAWASASLHHLAAPDRALRTIASTIRPGGLLAVVEMAGFPRFVPDGTPGGSAEERAHAVLRADREVDMPAMGADWGPALEQAGLAVEVHRPLVVDVAELPPGLVGEYAFAGLSGIRRVLAGRLGSDRTEGLDRLLDGGPDDVRQRRDLHVEVDRQLWIARRPH</sequence>
<dbReference type="AlphaFoldDB" id="E2SBA6"/>
<reference evidence="4" key="1">
    <citation type="submission" date="2010-08" db="EMBL/GenBank/DDBJ databases">
        <authorList>
            <person name="Muzny D."/>
            <person name="Qin X."/>
            <person name="Buhay C."/>
            <person name="Dugan-Rocha S."/>
            <person name="Ding Y."/>
            <person name="Chen G."/>
            <person name="Hawes A."/>
            <person name="Holder M."/>
            <person name="Jhangiani S."/>
            <person name="Johnson A."/>
            <person name="Khan Z."/>
            <person name="Li Z."/>
            <person name="Liu W."/>
            <person name="Liu X."/>
            <person name="Perez L."/>
            <person name="Shen H."/>
            <person name="Wang Q."/>
            <person name="Watt J."/>
            <person name="Xi L."/>
            <person name="Xin Y."/>
            <person name="Zhou J."/>
            <person name="Deng J."/>
            <person name="Jiang H."/>
            <person name="Liu Y."/>
            <person name="Qu J."/>
            <person name="Song X.-Z."/>
            <person name="Zhang L."/>
            <person name="Villasana D."/>
            <person name="Johnson A."/>
            <person name="Liu J."/>
            <person name="Liyanage D."/>
            <person name="Lorensuhewa L."/>
            <person name="Robinson T."/>
            <person name="Song A."/>
            <person name="Song B.-B."/>
            <person name="Dinh H."/>
            <person name="Thornton R."/>
            <person name="Coyle M."/>
            <person name="Francisco L."/>
            <person name="Jackson L."/>
            <person name="Javaid M."/>
            <person name="Korchina V."/>
            <person name="Kovar C."/>
            <person name="Mata R."/>
            <person name="Mathew T."/>
            <person name="Ngo R."/>
            <person name="Nguyen L."/>
            <person name="Nguyen N."/>
            <person name="Okwuonu G."/>
            <person name="Ongeri F."/>
            <person name="Pham C."/>
            <person name="Simmons D."/>
            <person name="Wilczek-Boney K."/>
            <person name="Hale W."/>
            <person name="Jakkamsetti A."/>
            <person name="Pham P."/>
            <person name="Ruth R."/>
            <person name="San Lucas F."/>
            <person name="Warren J."/>
            <person name="Zhang J."/>
            <person name="Zhao Z."/>
            <person name="Zhou C."/>
            <person name="Zhu D."/>
            <person name="Lee S."/>
            <person name="Bess C."/>
            <person name="Blankenburg K."/>
            <person name="Forbes L."/>
            <person name="Fu Q."/>
            <person name="Gubbala S."/>
            <person name="Hirani K."/>
            <person name="Jayaseelan J.C."/>
            <person name="Lara F."/>
            <person name="Munidasa M."/>
            <person name="Palculict T."/>
            <person name="Patil S."/>
            <person name="Pu L.-L."/>
            <person name="Saada N."/>
            <person name="Tang L."/>
            <person name="Weissenberger G."/>
            <person name="Zhu Y."/>
            <person name="Hemphill L."/>
            <person name="Shang Y."/>
            <person name="Youmans B."/>
            <person name="Ayvaz T."/>
            <person name="Ross M."/>
            <person name="Santibanez J."/>
            <person name="Aqrawi P."/>
            <person name="Gross S."/>
            <person name="Joshi V."/>
            <person name="Fowler G."/>
            <person name="Nazareth L."/>
            <person name="Reid J."/>
            <person name="Worley K."/>
            <person name="Petrosino J."/>
            <person name="Highlander S."/>
            <person name="Gibbs R."/>
        </authorList>
    </citation>
    <scope>NUCLEOTIDE SEQUENCE [LARGE SCALE GENOMIC DNA]</scope>
    <source>
        <strain evidence="4">DSM 15272</strain>
    </source>
</reference>
<dbReference type="SUPFAM" id="SSF53335">
    <property type="entry name" value="S-adenosyl-L-methionine-dependent methyltransferases"/>
    <property type="match status" value="1"/>
</dbReference>
<dbReference type="OrthoDB" id="3382693at2"/>
<keyword evidence="5" id="KW-1185">Reference proteome</keyword>
<dbReference type="RefSeq" id="WP_007078336.1">
    <property type="nucleotide sequence ID" value="NZ_CM001024.1"/>
</dbReference>
<feature type="domain" description="Methyltransferase" evidence="3">
    <location>
        <begin position="42"/>
        <end position="138"/>
    </location>
</feature>
<dbReference type="InterPro" id="IPR041698">
    <property type="entry name" value="Methyltransf_25"/>
</dbReference>
<evidence type="ECO:0000313" key="5">
    <source>
        <dbReference type="Proteomes" id="UP000003111"/>
    </source>
</evidence>
<evidence type="ECO:0000256" key="2">
    <source>
        <dbReference type="ARBA" id="ARBA00022679"/>
    </source>
</evidence>
<dbReference type="Proteomes" id="UP000003111">
    <property type="component" value="Unassembled WGS sequence"/>
</dbReference>
<dbReference type="HOGENOM" id="CLU_066439_1_0_11"/>
<protein>
    <submittedName>
        <fullName evidence="4">Methyltransferase domain protein</fullName>
    </submittedName>
</protein>
<dbReference type="GO" id="GO:0008168">
    <property type="term" value="F:methyltransferase activity"/>
    <property type="evidence" value="ECO:0007669"/>
    <property type="project" value="UniProtKB-KW"/>
</dbReference>
<organism evidence="4 5">
    <name type="scientific">Aeromicrobium marinum DSM 15272</name>
    <dbReference type="NCBI Taxonomy" id="585531"/>
    <lineage>
        <taxon>Bacteria</taxon>
        <taxon>Bacillati</taxon>
        <taxon>Actinomycetota</taxon>
        <taxon>Actinomycetes</taxon>
        <taxon>Propionibacteriales</taxon>
        <taxon>Nocardioidaceae</taxon>
        <taxon>Aeromicrobium</taxon>
    </lineage>
</organism>
<name>E2SBA6_9ACTN</name>
<dbReference type="GO" id="GO:0032259">
    <property type="term" value="P:methylation"/>
    <property type="evidence" value="ECO:0007669"/>
    <property type="project" value="UniProtKB-KW"/>
</dbReference>
<dbReference type="Gene3D" id="3.40.50.150">
    <property type="entry name" value="Vaccinia Virus protein VP39"/>
    <property type="match status" value="1"/>
</dbReference>
<dbReference type="InterPro" id="IPR029063">
    <property type="entry name" value="SAM-dependent_MTases_sf"/>
</dbReference>
<dbReference type="EMBL" id="ACLF03000004">
    <property type="protein sequence ID" value="EFQ83652.1"/>
    <property type="molecule type" value="Genomic_DNA"/>
</dbReference>
<keyword evidence="2" id="KW-0808">Transferase</keyword>
<proteinExistence type="predicted"/>
<dbReference type="eggNOG" id="COG2890">
    <property type="taxonomic scope" value="Bacteria"/>
</dbReference>